<dbReference type="RefSeq" id="WP_097789232.1">
    <property type="nucleotide sequence ID" value="NZ_BAAADT010000002.1"/>
</dbReference>
<keyword evidence="2" id="KW-1185">Reference proteome</keyword>
<dbReference type="AlphaFoldDB" id="A0A291P7E1"/>
<evidence type="ECO:0000313" key="1">
    <source>
        <dbReference type="EMBL" id="ATJ82833.1"/>
    </source>
</evidence>
<dbReference type="InterPro" id="IPR009078">
    <property type="entry name" value="Ferritin-like_SF"/>
</dbReference>
<organism evidence="1 2">
    <name type="scientific">Halomonas beimenensis</name>
    <dbReference type="NCBI Taxonomy" id="475662"/>
    <lineage>
        <taxon>Bacteria</taxon>
        <taxon>Pseudomonadati</taxon>
        <taxon>Pseudomonadota</taxon>
        <taxon>Gammaproteobacteria</taxon>
        <taxon>Oceanospirillales</taxon>
        <taxon>Halomonadaceae</taxon>
        <taxon>Halomonas</taxon>
    </lineage>
</organism>
<dbReference type="SUPFAM" id="SSF47240">
    <property type="entry name" value="Ferritin-like"/>
    <property type="match status" value="1"/>
</dbReference>
<sequence>MGISSRELGRAVGEHPEVLLAEDLLRLARDHEHRLQVAYRWRALRLLTFHAGLSRLMQALGEESRQRLLALNEVLTGRAPEAWAMPGGSPPPGAEGLGHFFILDETTARQALRCSLLEEGRTRRFYDRVRRGSAASGLDLLLDTFIEQARAHCRLLEETRQGLNALHRPLGSVAPHRRRRNPDA</sequence>
<dbReference type="EMBL" id="CP021435">
    <property type="protein sequence ID" value="ATJ82833.1"/>
    <property type="molecule type" value="Genomic_DNA"/>
</dbReference>
<name>A0A291P7E1_9GAMM</name>
<proteinExistence type="predicted"/>
<dbReference type="KEGG" id="hbe:BEI_1846"/>
<accession>A0A291P7E1</accession>
<dbReference type="OrthoDB" id="6161818at2"/>
<reference evidence="1 2" key="1">
    <citation type="journal article" date="2017" name="Sci. Rep.">
        <title>Revealing the Saline Adaptation Strategies of the Halophilic Bacterium Halomonas beimenensis through High-throughput Omics and Transposon Mutagenesis Approaches.</title>
        <authorList>
            <person name="Chen Y.H."/>
            <person name="Lin S.S."/>
            <person name="Shyu Y.T."/>
        </authorList>
    </citation>
    <scope>NUCLEOTIDE SEQUENCE [LARGE SCALE GENOMIC DNA]</scope>
    <source>
        <strain evidence="1 2">NTU-111</strain>
    </source>
</reference>
<gene>
    <name evidence="1" type="ORF">BEI_1846</name>
</gene>
<dbReference type="Proteomes" id="UP000219993">
    <property type="component" value="Chromosome"/>
</dbReference>
<protein>
    <recommendedName>
        <fullName evidence="3">Ferritin/DPS protein domain-containing protein</fullName>
    </recommendedName>
</protein>
<evidence type="ECO:0008006" key="3">
    <source>
        <dbReference type="Google" id="ProtNLM"/>
    </source>
</evidence>
<evidence type="ECO:0000313" key="2">
    <source>
        <dbReference type="Proteomes" id="UP000219993"/>
    </source>
</evidence>